<protein>
    <submittedName>
        <fullName evidence="5">1-acyl-sn-glycerol-3-phosphate acyltransferase</fullName>
    </submittedName>
</protein>
<keyword evidence="3" id="KW-0472">Membrane</keyword>
<dbReference type="CDD" id="cd07989">
    <property type="entry name" value="LPLAT_AGPAT-like"/>
    <property type="match status" value="1"/>
</dbReference>
<keyword evidence="6" id="KW-1185">Reference proteome</keyword>
<keyword evidence="2 5" id="KW-0012">Acyltransferase</keyword>
<evidence type="ECO:0000313" key="5">
    <source>
        <dbReference type="EMBL" id="MCQ9209835.1"/>
    </source>
</evidence>
<dbReference type="SUPFAM" id="SSF69593">
    <property type="entry name" value="Glycerol-3-phosphate (1)-acyltransferase"/>
    <property type="match status" value="1"/>
</dbReference>
<dbReference type="Proteomes" id="UP001059480">
    <property type="component" value="Unassembled WGS sequence"/>
</dbReference>
<evidence type="ECO:0000259" key="4">
    <source>
        <dbReference type="SMART" id="SM00563"/>
    </source>
</evidence>
<dbReference type="RefSeq" id="WP_256944944.1">
    <property type="nucleotide sequence ID" value="NZ_JANHNZ010000003.1"/>
</dbReference>
<evidence type="ECO:0000313" key="6">
    <source>
        <dbReference type="Proteomes" id="UP001059480"/>
    </source>
</evidence>
<evidence type="ECO:0000256" key="2">
    <source>
        <dbReference type="ARBA" id="ARBA00023315"/>
    </source>
</evidence>
<keyword evidence="1" id="KW-0808">Transferase</keyword>
<feature type="transmembrane region" description="Helical" evidence="3">
    <location>
        <begin position="7"/>
        <end position="24"/>
    </location>
</feature>
<reference evidence="5" key="1">
    <citation type="submission" date="2022-07" db="EMBL/GenBank/DDBJ databases">
        <authorList>
            <person name="Jung M.-Y."/>
            <person name="Lee M."/>
        </authorList>
    </citation>
    <scope>NUCLEOTIDE SEQUENCE</scope>
    <source>
        <strain evidence="5">S8</strain>
    </source>
</reference>
<gene>
    <name evidence="5" type="ORF">NPA36_04650</name>
</gene>
<dbReference type="PANTHER" id="PTHR10434:SF40">
    <property type="entry name" value="1-ACYL-SN-GLYCEROL-3-PHOSPHATE ACYLTRANSFERASE"/>
    <property type="match status" value="1"/>
</dbReference>
<evidence type="ECO:0000256" key="3">
    <source>
        <dbReference type="SAM" id="Phobius"/>
    </source>
</evidence>
<feature type="transmembrane region" description="Helical" evidence="3">
    <location>
        <begin position="44"/>
        <end position="63"/>
    </location>
</feature>
<proteinExistence type="predicted"/>
<dbReference type="EMBL" id="JANHNZ010000003">
    <property type="protein sequence ID" value="MCQ9209835.1"/>
    <property type="molecule type" value="Genomic_DNA"/>
</dbReference>
<name>A0ABT1WMV0_9LACT</name>
<dbReference type="PANTHER" id="PTHR10434">
    <property type="entry name" value="1-ACYL-SN-GLYCEROL-3-PHOSPHATE ACYLTRANSFERASE"/>
    <property type="match status" value="1"/>
</dbReference>
<feature type="domain" description="Phospholipid/glycerol acyltransferase" evidence="4">
    <location>
        <begin position="35"/>
        <end position="145"/>
    </location>
</feature>
<dbReference type="Pfam" id="PF01553">
    <property type="entry name" value="Acyltransferase"/>
    <property type="match status" value="1"/>
</dbReference>
<keyword evidence="3" id="KW-1133">Transmembrane helix</keyword>
<dbReference type="InterPro" id="IPR002123">
    <property type="entry name" value="Plipid/glycerol_acylTrfase"/>
</dbReference>
<keyword evidence="3" id="KW-0812">Transmembrane</keyword>
<comment type="caution">
    <text evidence="5">The sequence shown here is derived from an EMBL/GenBank/DDBJ whole genome shotgun (WGS) entry which is preliminary data.</text>
</comment>
<accession>A0ABT1WMV0</accession>
<dbReference type="SMART" id="SM00563">
    <property type="entry name" value="PlsC"/>
    <property type="match status" value="1"/>
</dbReference>
<organism evidence="5 6">
    <name type="scientific">Granulicatella seriolae</name>
    <dbReference type="NCBI Taxonomy" id="2967226"/>
    <lineage>
        <taxon>Bacteria</taxon>
        <taxon>Bacillati</taxon>
        <taxon>Bacillota</taxon>
        <taxon>Bacilli</taxon>
        <taxon>Lactobacillales</taxon>
        <taxon>Carnobacteriaceae</taxon>
        <taxon>Granulicatella</taxon>
    </lineage>
</organism>
<reference evidence="5" key="2">
    <citation type="journal article" date="2023" name="Curr. Microbiol.">
        <title>Granulicatella seriolae sp. nov., a Novel Facultative Anaerobe Isolated from Yellowtail Marine Fish.</title>
        <authorList>
            <person name="Lee M."/>
            <person name="Choi Y.J."/>
            <person name="Farooq A."/>
            <person name="Jeong J.B."/>
            <person name="Jung M.Y."/>
        </authorList>
    </citation>
    <scope>NUCLEOTIDE SEQUENCE</scope>
    <source>
        <strain evidence="5">S8</strain>
    </source>
</reference>
<dbReference type="GO" id="GO:0016746">
    <property type="term" value="F:acyltransferase activity"/>
    <property type="evidence" value="ECO:0007669"/>
    <property type="project" value="UniProtKB-KW"/>
</dbReference>
<reference evidence="5" key="3">
    <citation type="journal article" date="2023" name="Microbiol. Resour. Announc.">
        <title>Draft Genome Sequence of Granulicatella sp. Strain S8, Isolated from a Marine Fish, Seriola quinqueradiata.</title>
        <authorList>
            <person name="Lee M."/>
            <person name="Farooq A."/>
            <person name="Jeong J.B."/>
            <person name="Jung M.Y."/>
        </authorList>
    </citation>
    <scope>NUCLEOTIDE SEQUENCE</scope>
    <source>
        <strain evidence="5">S8</strain>
    </source>
</reference>
<sequence length="212" mass="24173">MIYKITLYIVRFILIVLNGFANYSGQENLPKDNGYLLVAPHRSWIDPVMIAIAVYPQSLIFMAKQELFSWKPFAWFIKKLGAFPVNREKPGPSAIKHPVTMLKDEKKALVIFPTGTRYSDDIKGGAVTIARLAKVPILPVVYQGPLTLGDILKRKKMHVRIGQPIEVPQGKLSKEDLNQIDLVIKESFDQLDKEINPEYRYELPVKKAKNKK</sequence>
<evidence type="ECO:0000256" key="1">
    <source>
        <dbReference type="ARBA" id="ARBA00022679"/>
    </source>
</evidence>